<organism evidence="1 2">
    <name type="scientific">Nitrosospira multiformis</name>
    <dbReference type="NCBI Taxonomy" id="1231"/>
    <lineage>
        <taxon>Bacteria</taxon>
        <taxon>Pseudomonadati</taxon>
        <taxon>Pseudomonadota</taxon>
        <taxon>Betaproteobacteria</taxon>
        <taxon>Nitrosomonadales</taxon>
        <taxon>Nitrosomonadaceae</taxon>
        <taxon>Nitrosospira</taxon>
    </lineage>
</organism>
<gene>
    <name evidence="1" type="ORF">SAMN05216402_0646</name>
</gene>
<dbReference type="Proteomes" id="UP000183471">
    <property type="component" value="Unassembled WGS sequence"/>
</dbReference>
<comment type="caution">
    <text evidence="1">The sequence shown here is derived from an EMBL/GenBank/DDBJ whole genome shotgun (WGS) entry which is preliminary data.</text>
</comment>
<keyword evidence="2" id="KW-1185">Reference proteome</keyword>
<sequence>MIHKYYLHHVPFTFMAGSLQAGFQDFFGIWRIVRNALEWNNPIPRRCALPGNLKNRTLHLPGYRI</sequence>
<reference evidence="1 2" key="1">
    <citation type="submission" date="2016-10" db="EMBL/GenBank/DDBJ databases">
        <authorList>
            <person name="Varghese N."/>
            <person name="Submissions S."/>
        </authorList>
    </citation>
    <scope>NUCLEOTIDE SEQUENCE [LARGE SCALE GENOMIC DNA]</scope>
    <source>
        <strain evidence="1 2">Nl1</strain>
    </source>
</reference>
<evidence type="ECO:0000313" key="2">
    <source>
        <dbReference type="Proteomes" id="UP000183471"/>
    </source>
</evidence>
<protein>
    <submittedName>
        <fullName evidence="1">Uncharacterized protein</fullName>
    </submittedName>
</protein>
<dbReference type="EMBL" id="FNKY01000001">
    <property type="protein sequence ID" value="SDQ38513.1"/>
    <property type="molecule type" value="Genomic_DNA"/>
</dbReference>
<accession>A0ABY0T7E3</accession>
<name>A0ABY0T7E3_9PROT</name>
<evidence type="ECO:0000313" key="1">
    <source>
        <dbReference type="EMBL" id="SDQ38513.1"/>
    </source>
</evidence>
<proteinExistence type="predicted"/>